<evidence type="ECO:0000313" key="2">
    <source>
        <dbReference type="Proteomes" id="UP001303647"/>
    </source>
</evidence>
<proteinExistence type="predicted"/>
<organism evidence="1 2">
    <name type="scientific">Corynascus novoguineensis</name>
    <dbReference type="NCBI Taxonomy" id="1126955"/>
    <lineage>
        <taxon>Eukaryota</taxon>
        <taxon>Fungi</taxon>
        <taxon>Dikarya</taxon>
        <taxon>Ascomycota</taxon>
        <taxon>Pezizomycotina</taxon>
        <taxon>Sordariomycetes</taxon>
        <taxon>Sordariomycetidae</taxon>
        <taxon>Sordariales</taxon>
        <taxon>Chaetomiaceae</taxon>
        <taxon>Corynascus</taxon>
    </lineage>
</organism>
<comment type="caution">
    <text evidence="1">The sequence shown here is derived from an EMBL/GenBank/DDBJ whole genome shotgun (WGS) entry which is preliminary data.</text>
</comment>
<dbReference type="EMBL" id="MU857619">
    <property type="protein sequence ID" value="KAK4249856.1"/>
    <property type="molecule type" value="Genomic_DNA"/>
</dbReference>
<reference evidence="1" key="2">
    <citation type="submission" date="2023-05" db="EMBL/GenBank/DDBJ databases">
        <authorList>
            <consortium name="Lawrence Berkeley National Laboratory"/>
            <person name="Steindorff A."/>
            <person name="Hensen N."/>
            <person name="Bonometti L."/>
            <person name="Westerberg I."/>
            <person name="Brannstrom I.O."/>
            <person name="Guillou S."/>
            <person name="Cros-Aarteil S."/>
            <person name="Calhoun S."/>
            <person name="Haridas S."/>
            <person name="Kuo A."/>
            <person name="Mondo S."/>
            <person name="Pangilinan J."/>
            <person name="Riley R."/>
            <person name="Labutti K."/>
            <person name="Andreopoulos B."/>
            <person name="Lipzen A."/>
            <person name="Chen C."/>
            <person name="Yanf M."/>
            <person name="Daum C."/>
            <person name="Ng V."/>
            <person name="Clum A."/>
            <person name="Ohm R."/>
            <person name="Martin F."/>
            <person name="Silar P."/>
            <person name="Natvig D."/>
            <person name="Lalanne C."/>
            <person name="Gautier V."/>
            <person name="Ament-Velasquez S.L."/>
            <person name="Kruys A."/>
            <person name="Hutchinson M.I."/>
            <person name="Powell A.J."/>
            <person name="Barry K."/>
            <person name="Miller A.N."/>
            <person name="Grigoriev I.V."/>
            <person name="Debuchy R."/>
            <person name="Gladieux P."/>
            <person name="Thoren M.H."/>
            <person name="Johannesson H."/>
        </authorList>
    </citation>
    <scope>NUCLEOTIDE SEQUENCE</scope>
    <source>
        <strain evidence="1">CBS 359.72</strain>
    </source>
</reference>
<reference evidence="1" key="1">
    <citation type="journal article" date="2023" name="Mol. Phylogenet. Evol.">
        <title>Genome-scale phylogeny and comparative genomics of the fungal order Sordariales.</title>
        <authorList>
            <person name="Hensen N."/>
            <person name="Bonometti L."/>
            <person name="Westerberg I."/>
            <person name="Brannstrom I.O."/>
            <person name="Guillou S."/>
            <person name="Cros-Aarteil S."/>
            <person name="Calhoun S."/>
            <person name="Haridas S."/>
            <person name="Kuo A."/>
            <person name="Mondo S."/>
            <person name="Pangilinan J."/>
            <person name="Riley R."/>
            <person name="LaButti K."/>
            <person name="Andreopoulos B."/>
            <person name="Lipzen A."/>
            <person name="Chen C."/>
            <person name="Yan M."/>
            <person name="Daum C."/>
            <person name="Ng V."/>
            <person name="Clum A."/>
            <person name="Steindorff A."/>
            <person name="Ohm R.A."/>
            <person name="Martin F."/>
            <person name="Silar P."/>
            <person name="Natvig D.O."/>
            <person name="Lalanne C."/>
            <person name="Gautier V."/>
            <person name="Ament-Velasquez S.L."/>
            <person name="Kruys A."/>
            <person name="Hutchinson M.I."/>
            <person name="Powell A.J."/>
            <person name="Barry K."/>
            <person name="Miller A.N."/>
            <person name="Grigoriev I.V."/>
            <person name="Debuchy R."/>
            <person name="Gladieux P."/>
            <person name="Hiltunen Thoren M."/>
            <person name="Johannesson H."/>
        </authorList>
    </citation>
    <scope>NUCLEOTIDE SEQUENCE</scope>
    <source>
        <strain evidence="1">CBS 359.72</strain>
    </source>
</reference>
<sequence length="227" mass="24359">MLMGTAAVARSEAHVLSSIDLNEGAAYGCGFGHDGGAVWGFAYASAYRPHSTQGPPMSPFPGWLPLLTPFSLTGRAAGARSAVEVHVLGDNVLPQGRLALVRGSGYALFAPPEILDKIADWECVGVSNLLRAFSTGITDDDIDHARVVVLKANNSLYGTCGILFTVEEMDEKEKVAWKATWMDMVLFKSAGESDLDLAMTNKNHALYRHMSGWASRPLNEKGSVDSD</sequence>
<dbReference type="AlphaFoldDB" id="A0AAN7HHA1"/>
<keyword evidence="2" id="KW-1185">Reference proteome</keyword>
<evidence type="ECO:0000313" key="1">
    <source>
        <dbReference type="EMBL" id="KAK4249856.1"/>
    </source>
</evidence>
<name>A0AAN7HHA1_9PEZI</name>
<protein>
    <submittedName>
        <fullName evidence="1">Uncharacterized protein</fullName>
    </submittedName>
</protein>
<gene>
    <name evidence="1" type="ORF">C7999DRAFT_29725</name>
</gene>
<accession>A0AAN7HHA1</accession>
<dbReference type="Proteomes" id="UP001303647">
    <property type="component" value="Unassembled WGS sequence"/>
</dbReference>